<name>A0ABU1T168_9ACTO</name>
<feature type="region of interest" description="Disordered" evidence="1">
    <location>
        <begin position="107"/>
        <end position="147"/>
    </location>
</feature>
<evidence type="ECO:0000256" key="1">
    <source>
        <dbReference type="SAM" id="MobiDB-lite"/>
    </source>
</evidence>
<evidence type="ECO:0000313" key="3">
    <source>
        <dbReference type="Proteomes" id="UP001266099"/>
    </source>
</evidence>
<evidence type="ECO:0000313" key="2">
    <source>
        <dbReference type="EMBL" id="MDR6939112.1"/>
    </source>
</evidence>
<sequence length="147" mass="16177">MEFVIISLIVVLVVGASALYLVRRNSTGQTDEFIGQTILAWRNKELRNDDFEVQVSHGSVADLFDTFEKDEISTDIAVEKISVAVQGVAAYAPKLGGKKDLAEKIPEIGTDHAETVTAEVSEDPRNSRDESVETDDELPETEEKLPN</sequence>
<gene>
    <name evidence="2" type="ORF">J2S36_000655</name>
</gene>
<dbReference type="EMBL" id="JAVDUJ010000001">
    <property type="protein sequence ID" value="MDR6939112.1"/>
    <property type="molecule type" value="Genomic_DNA"/>
</dbReference>
<reference evidence="2 3" key="1">
    <citation type="submission" date="2023-07" db="EMBL/GenBank/DDBJ databases">
        <title>Sequencing the genomes of 1000 actinobacteria strains.</title>
        <authorList>
            <person name="Klenk H.-P."/>
        </authorList>
    </citation>
    <scope>NUCLEOTIDE SEQUENCE [LARGE SCALE GENOMIC DNA]</scope>
    <source>
        <strain evidence="2 3">DSM 15539</strain>
    </source>
</reference>
<protein>
    <submittedName>
        <fullName evidence="2">Uncharacterized protein</fullName>
    </submittedName>
</protein>
<accession>A0ABU1T168</accession>
<dbReference type="RefSeq" id="WP_309955507.1">
    <property type="nucleotide sequence ID" value="NZ_JAVDUJ010000001.1"/>
</dbReference>
<organism evidence="2 3">
    <name type="scientific">Arcanobacterium hippocoleae</name>
    <dbReference type="NCBI Taxonomy" id="149017"/>
    <lineage>
        <taxon>Bacteria</taxon>
        <taxon>Bacillati</taxon>
        <taxon>Actinomycetota</taxon>
        <taxon>Actinomycetes</taxon>
        <taxon>Actinomycetales</taxon>
        <taxon>Actinomycetaceae</taxon>
        <taxon>Arcanobacterium</taxon>
    </lineage>
</organism>
<feature type="compositionally biased region" description="Basic and acidic residues" evidence="1">
    <location>
        <begin position="122"/>
        <end position="131"/>
    </location>
</feature>
<keyword evidence="3" id="KW-1185">Reference proteome</keyword>
<comment type="caution">
    <text evidence="2">The sequence shown here is derived from an EMBL/GenBank/DDBJ whole genome shotgun (WGS) entry which is preliminary data.</text>
</comment>
<dbReference type="Proteomes" id="UP001266099">
    <property type="component" value="Unassembled WGS sequence"/>
</dbReference>
<proteinExistence type="predicted"/>